<organism evidence="16 17">
    <name type="scientific">Zophobas morio</name>
    <dbReference type="NCBI Taxonomy" id="2755281"/>
    <lineage>
        <taxon>Eukaryota</taxon>
        <taxon>Metazoa</taxon>
        <taxon>Ecdysozoa</taxon>
        <taxon>Arthropoda</taxon>
        <taxon>Hexapoda</taxon>
        <taxon>Insecta</taxon>
        <taxon>Pterygota</taxon>
        <taxon>Neoptera</taxon>
        <taxon>Endopterygota</taxon>
        <taxon>Coleoptera</taxon>
        <taxon>Polyphaga</taxon>
        <taxon>Cucujiformia</taxon>
        <taxon>Tenebrionidae</taxon>
        <taxon>Zophobas</taxon>
    </lineage>
</organism>
<dbReference type="PROSITE" id="PS51470">
    <property type="entry name" value="FG_GAP"/>
    <property type="match status" value="2"/>
</dbReference>
<dbReference type="InterPro" id="IPR032695">
    <property type="entry name" value="Integrin_dom_sf"/>
</dbReference>
<feature type="repeat" description="FG-GAP" evidence="12">
    <location>
        <begin position="328"/>
        <end position="385"/>
    </location>
</feature>
<dbReference type="Pfam" id="PF01839">
    <property type="entry name" value="FG-GAP"/>
    <property type="match status" value="1"/>
</dbReference>
<evidence type="ECO:0000256" key="6">
    <source>
        <dbReference type="ARBA" id="ARBA00022889"/>
    </source>
</evidence>
<keyword evidence="10 13" id="KW-0675">Receptor</keyword>
<keyword evidence="5" id="KW-0677">Repeat</keyword>
<feature type="transmembrane region" description="Helical" evidence="13">
    <location>
        <begin position="874"/>
        <end position="896"/>
    </location>
</feature>
<evidence type="ECO:0000313" key="17">
    <source>
        <dbReference type="Proteomes" id="UP001168821"/>
    </source>
</evidence>
<comment type="subcellular location">
    <subcellularLocation>
        <location evidence="1 13">Membrane</location>
        <topology evidence="1 13">Single-pass type I membrane protein</topology>
    </subcellularLocation>
</comment>
<sequence length="932" mass="104741">MLKFLVFLVLCNTDALSFLIDYPSTKMLTINETNSYFGYSILLQKGNRGVAIIGAPRKRHGSEVRGSVFKCDLLYLRCSEYSRIMKEKGIYPRNRTGDFLGSVLDGDEITGGKFFTCAPKFIIDYRGDYYLNGRCFYVTSSSVTNEVARTVLPLNSERQISSAPNLYYDAAFGESGFDIAYIKDKNVLLTGAPGKSQWNGALVRTSLVSYTSKVFSNEREWDPDSFFGYAVAWGKFIINSPTIWYVSGSPRATELKGKVVFYEENRRLKNTYLLGEQYGSYFGASLLVIHKSQGGDDILVGAPLYPGDSWDEGCVYYYKNRNDGTFYPPIKLSNKKSASRFGTTLAKTGDMDLDGFTDCAIAAPYEDDGVGAVYIYFGTHTGFVNDQFLRIGPSDFATFYPKTVIKGFGVGISNGNDINNDKHNDLAIGAYQSGQVFYFTTKQISAVRMNMTSSMKILYTSTTNFSVTYCIMFTFRNGDRNKMLSFFTRVILDDDRILNRQNITKITTTKAHDVHCATQEVLLKKDHLNVDPLIIPYGYRLDQSQDQLTEDTFTVPVSYECGEDNICQTNLTIKSLGTSVSKVVFGINNEAKVNVEVSNFGESAYQTKLYLKVLPEVSLINLRECDFENGSYVCLVARVLNGKVKKSFLFDLANLTPNYKEIPIHFKVESIGNDADLSDNELQVTIPVNFQNNPYLDSRSLPEKVFLNKSEEILKITHTFLVGNQGPSPLNLNLTILVPQVNVSGIDILEIKSTDGTVNGIESDCKFSKKEVLNATNIVKLQVENDTKVLSCVESLQNCVSIVCKGAYVPKSNKNAVFTLKLTLHIKPTVKFLDNVNKLVLMSSGLFSNDTTQFYTTASTYLYTVPNIIISMPLWIYLVSVIVGVILLMLLIFTLYKCNFFKRTYKEMIENEQTPENMEQREILQEEEEQEM</sequence>
<dbReference type="EMBL" id="JALNTZ010000002">
    <property type="protein sequence ID" value="KAJ3661118.1"/>
    <property type="molecule type" value="Genomic_DNA"/>
</dbReference>
<dbReference type="SUPFAM" id="SSF69318">
    <property type="entry name" value="Integrin alpha N-terminal domain"/>
    <property type="match status" value="1"/>
</dbReference>
<dbReference type="Gene3D" id="2.60.40.1510">
    <property type="entry name" value="ntegrin, alpha v. Chain A, domain 3"/>
    <property type="match status" value="1"/>
</dbReference>
<dbReference type="SMART" id="SM00191">
    <property type="entry name" value="Int_alpha"/>
    <property type="match status" value="5"/>
</dbReference>
<accession>A0AA38MMB1</accession>
<evidence type="ECO:0000256" key="1">
    <source>
        <dbReference type="ARBA" id="ARBA00004479"/>
    </source>
</evidence>
<keyword evidence="3 13" id="KW-0812">Transmembrane</keyword>
<feature type="domain" description="Integrin alpha second immunoglobulin-like" evidence="15">
    <location>
        <begin position="561"/>
        <end position="688"/>
    </location>
</feature>
<evidence type="ECO:0000256" key="4">
    <source>
        <dbReference type="ARBA" id="ARBA00022729"/>
    </source>
</evidence>
<dbReference type="GO" id="GO:0007157">
    <property type="term" value="P:heterophilic cell-cell adhesion via plasma membrane cell adhesion molecules"/>
    <property type="evidence" value="ECO:0007669"/>
    <property type="project" value="UniProtKB-ARBA"/>
</dbReference>
<feature type="signal peptide" evidence="13">
    <location>
        <begin position="1"/>
        <end position="17"/>
    </location>
</feature>
<evidence type="ECO:0000256" key="5">
    <source>
        <dbReference type="ARBA" id="ARBA00022737"/>
    </source>
</evidence>
<evidence type="ECO:0000256" key="2">
    <source>
        <dbReference type="ARBA" id="ARBA00008054"/>
    </source>
</evidence>
<comment type="similarity">
    <text evidence="2 13">Belongs to the integrin alpha chain family.</text>
</comment>
<name>A0AA38MMB1_9CUCU</name>
<comment type="caution">
    <text evidence="16">The sequence shown here is derived from an EMBL/GenBank/DDBJ whole genome shotgun (WGS) entry which is preliminary data.</text>
</comment>
<reference evidence="16" key="1">
    <citation type="journal article" date="2023" name="G3 (Bethesda)">
        <title>Whole genome assemblies of Zophobas morio and Tenebrio molitor.</title>
        <authorList>
            <person name="Kaur S."/>
            <person name="Stinson S.A."/>
            <person name="diCenzo G.C."/>
        </authorList>
    </citation>
    <scope>NUCLEOTIDE SEQUENCE</scope>
    <source>
        <strain evidence="16">QUZm001</strain>
    </source>
</reference>
<evidence type="ECO:0000256" key="8">
    <source>
        <dbReference type="ARBA" id="ARBA00023037"/>
    </source>
</evidence>
<evidence type="ECO:0000256" key="13">
    <source>
        <dbReference type="RuleBase" id="RU003762"/>
    </source>
</evidence>
<dbReference type="GO" id="GO:0007160">
    <property type="term" value="P:cell-matrix adhesion"/>
    <property type="evidence" value="ECO:0007669"/>
    <property type="project" value="TreeGrafter"/>
</dbReference>
<feature type="region of interest" description="Disordered" evidence="14">
    <location>
        <begin position="912"/>
        <end position="932"/>
    </location>
</feature>
<dbReference type="InterPro" id="IPR000413">
    <property type="entry name" value="Integrin_alpha"/>
</dbReference>
<dbReference type="GO" id="GO:0005178">
    <property type="term" value="F:integrin binding"/>
    <property type="evidence" value="ECO:0007669"/>
    <property type="project" value="TreeGrafter"/>
</dbReference>
<dbReference type="GO" id="GO:0033627">
    <property type="term" value="P:cell adhesion mediated by integrin"/>
    <property type="evidence" value="ECO:0007669"/>
    <property type="project" value="TreeGrafter"/>
</dbReference>
<feature type="repeat" description="FG-GAP" evidence="12">
    <location>
        <begin position="265"/>
        <end position="327"/>
    </location>
</feature>
<dbReference type="GO" id="GO:0007229">
    <property type="term" value="P:integrin-mediated signaling pathway"/>
    <property type="evidence" value="ECO:0007669"/>
    <property type="project" value="UniProtKB-KW"/>
</dbReference>
<dbReference type="InterPro" id="IPR013519">
    <property type="entry name" value="Int_alpha_beta-p"/>
</dbReference>
<dbReference type="Gene3D" id="2.130.10.130">
    <property type="entry name" value="Integrin alpha, N-terminal"/>
    <property type="match status" value="1"/>
</dbReference>
<dbReference type="PANTHER" id="PTHR23220">
    <property type="entry name" value="INTEGRIN ALPHA"/>
    <property type="match status" value="1"/>
</dbReference>
<keyword evidence="7 13" id="KW-1133">Transmembrane helix</keyword>
<keyword evidence="9 13" id="KW-0472">Membrane</keyword>
<feature type="chain" id="PRO_5041486932" description="Integrin alpha second immunoglobulin-like domain-containing protein" evidence="13">
    <location>
        <begin position="18"/>
        <end position="932"/>
    </location>
</feature>
<evidence type="ECO:0000256" key="11">
    <source>
        <dbReference type="ARBA" id="ARBA00023180"/>
    </source>
</evidence>
<dbReference type="SUPFAM" id="SSF69179">
    <property type="entry name" value="Integrin domains"/>
    <property type="match status" value="2"/>
</dbReference>
<evidence type="ECO:0000256" key="3">
    <source>
        <dbReference type="ARBA" id="ARBA00022692"/>
    </source>
</evidence>
<keyword evidence="17" id="KW-1185">Reference proteome</keyword>
<evidence type="ECO:0000313" key="16">
    <source>
        <dbReference type="EMBL" id="KAJ3661118.1"/>
    </source>
</evidence>
<dbReference type="GO" id="GO:0008305">
    <property type="term" value="C:integrin complex"/>
    <property type="evidence" value="ECO:0007669"/>
    <property type="project" value="InterPro"/>
</dbReference>
<dbReference type="PANTHER" id="PTHR23220:SF83">
    <property type="entry name" value="INTEGRIN ALPHA-PS3-RELATED"/>
    <property type="match status" value="1"/>
</dbReference>
<dbReference type="PRINTS" id="PR01185">
    <property type="entry name" value="INTEGRINA"/>
</dbReference>
<evidence type="ECO:0000256" key="9">
    <source>
        <dbReference type="ARBA" id="ARBA00023136"/>
    </source>
</evidence>
<dbReference type="Proteomes" id="UP001168821">
    <property type="component" value="Unassembled WGS sequence"/>
</dbReference>
<dbReference type="InterPro" id="IPR048285">
    <property type="entry name" value="Integrin_alpha_Ig-like_2"/>
</dbReference>
<keyword evidence="6 13" id="KW-0130">Cell adhesion</keyword>
<keyword evidence="4 13" id="KW-0732">Signal</keyword>
<dbReference type="InterPro" id="IPR013517">
    <property type="entry name" value="FG-GAP"/>
</dbReference>
<dbReference type="InterPro" id="IPR028994">
    <property type="entry name" value="Integrin_alpha_N"/>
</dbReference>
<evidence type="ECO:0000256" key="12">
    <source>
        <dbReference type="PROSITE-ProRule" id="PRU00803"/>
    </source>
</evidence>
<keyword evidence="8 13" id="KW-0401">Integrin</keyword>
<proteinExistence type="inferred from homology"/>
<evidence type="ECO:0000256" key="14">
    <source>
        <dbReference type="SAM" id="MobiDB-lite"/>
    </source>
</evidence>
<dbReference type="Gene3D" id="2.60.40.1530">
    <property type="entry name" value="ntegrin, alpha v. Chain A, domain 4"/>
    <property type="match status" value="1"/>
</dbReference>
<dbReference type="Gene3D" id="1.20.5.930">
    <property type="entry name" value="Bicelle-embedded integrin alpha(iib) transmembrane segment"/>
    <property type="match status" value="1"/>
</dbReference>
<keyword evidence="11" id="KW-0325">Glycoprotein</keyword>
<evidence type="ECO:0000256" key="10">
    <source>
        <dbReference type="ARBA" id="ARBA00023170"/>
    </source>
</evidence>
<dbReference type="GO" id="GO:0009897">
    <property type="term" value="C:external side of plasma membrane"/>
    <property type="evidence" value="ECO:0007669"/>
    <property type="project" value="TreeGrafter"/>
</dbReference>
<dbReference type="Pfam" id="PF20805">
    <property type="entry name" value="Integrin_A_Ig_2"/>
    <property type="match status" value="1"/>
</dbReference>
<protein>
    <recommendedName>
        <fullName evidence="15">Integrin alpha second immunoglobulin-like domain-containing protein</fullName>
    </recommendedName>
</protein>
<evidence type="ECO:0000256" key="7">
    <source>
        <dbReference type="ARBA" id="ARBA00022989"/>
    </source>
</evidence>
<gene>
    <name evidence="16" type="ORF">Zmor_005533</name>
</gene>
<evidence type="ECO:0000259" key="15">
    <source>
        <dbReference type="Pfam" id="PF20805"/>
    </source>
</evidence>
<dbReference type="AlphaFoldDB" id="A0AA38MMB1"/>